<dbReference type="AlphaFoldDB" id="E6QIA2"/>
<proteinExistence type="predicted"/>
<organism evidence="1">
    <name type="scientific">mine drainage metagenome</name>
    <dbReference type="NCBI Taxonomy" id="410659"/>
    <lineage>
        <taxon>unclassified sequences</taxon>
        <taxon>metagenomes</taxon>
        <taxon>ecological metagenomes</taxon>
    </lineage>
</organism>
<accession>E6QIA2</accession>
<name>E6QIA2_9ZZZZ</name>
<comment type="caution">
    <text evidence="1">The sequence shown here is derived from an EMBL/GenBank/DDBJ whole genome shotgun (WGS) entry which is preliminary data.</text>
</comment>
<sequence length="33" mass="3400">MAERFAQAIASGLGNIDWASGLLIATQAAARPQ</sequence>
<protein>
    <submittedName>
        <fullName evidence="1">Uncharacterized protein</fullName>
    </submittedName>
</protein>
<evidence type="ECO:0000313" key="1">
    <source>
        <dbReference type="EMBL" id="CBI06967.1"/>
    </source>
</evidence>
<reference evidence="1" key="1">
    <citation type="submission" date="2009-10" db="EMBL/GenBank/DDBJ databases">
        <title>Diversity of trophic interactions inside an arsenic-rich microbial ecosystem.</title>
        <authorList>
            <person name="Bertin P.N."/>
            <person name="Heinrich-Salmeron A."/>
            <person name="Pelletier E."/>
            <person name="Goulhen-Chollet F."/>
            <person name="Arsene-Ploetze F."/>
            <person name="Gallien S."/>
            <person name="Calteau A."/>
            <person name="Vallenet D."/>
            <person name="Casiot C."/>
            <person name="Chane-Woon-Ming B."/>
            <person name="Giloteaux L."/>
            <person name="Barakat M."/>
            <person name="Bonnefoy V."/>
            <person name="Bruneel O."/>
            <person name="Chandler M."/>
            <person name="Cleiss J."/>
            <person name="Duran R."/>
            <person name="Elbaz-Poulichet F."/>
            <person name="Fonknechten N."/>
            <person name="Lauga B."/>
            <person name="Mornico D."/>
            <person name="Ortet P."/>
            <person name="Schaeffer C."/>
            <person name="Siguier P."/>
            <person name="Alexander Thil Smith A."/>
            <person name="Van Dorsselaer A."/>
            <person name="Weissenbach J."/>
            <person name="Medigue C."/>
            <person name="Le Paslier D."/>
        </authorList>
    </citation>
    <scope>NUCLEOTIDE SEQUENCE</scope>
</reference>
<dbReference type="EMBL" id="CABQ01000047">
    <property type="protein sequence ID" value="CBI06967.1"/>
    <property type="molecule type" value="Genomic_DNA"/>
</dbReference>
<gene>
    <name evidence="1" type="ORF">CARN6_0269</name>
</gene>